<keyword evidence="4" id="KW-0689">Ribosomal protein</keyword>
<dbReference type="PANTHER" id="PTHR34090">
    <property type="entry name" value="39S RIBOSOMAL PROTEIN L52, MITOCHONDRIAL"/>
    <property type="match status" value="1"/>
</dbReference>
<organism evidence="10 11">
    <name type="scientific">Salmo trutta</name>
    <name type="common">Brown trout</name>
    <dbReference type="NCBI Taxonomy" id="8032"/>
    <lineage>
        <taxon>Eukaryota</taxon>
        <taxon>Metazoa</taxon>
        <taxon>Chordata</taxon>
        <taxon>Craniata</taxon>
        <taxon>Vertebrata</taxon>
        <taxon>Euteleostomi</taxon>
        <taxon>Actinopterygii</taxon>
        <taxon>Neopterygii</taxon>
        <taxon>Teleostei</taxon>
        <taxon>Protacanthopterygii</taxon>
        <taxon>Salmoniformes</taxon>
        <taxon>Salmonidae</taxon>
        <taxon>Salmoninae</taxon>
        <taxon>Salmo</taxon>
    </lineage>
</organism>
<comment type="similarity">
    <text evidence="2">Belongs to the mitochondrion-specific ribosomal protein mL52 family.</text>
</comment>
<evidence type="ECO:0000313" key="10">
    <source>
        <dbReference type="Ensembl" id="ENSSTUP00000057183.1"/>
    </source>
</evidence>
<dbReference type="InterPro" id="IPR034596">
    <property type="entry name" value="Ribosomal_mL52"/>
</dbReference>
<keyword evidence="5" id="KW-0496">Mitochondrion</keyword>
<evidence type="ECO:0000256" key="1">
    <source>
        <dbReference type="ARBA" id="ARBA00004173"/>
    </source>
</evidence>
<dbReference type="GO" id="GO:0003735">
    <property type="term" value="F:structural constituent of ribosome"/>
    <property type="evidence" value="ECO:0007669"/>
    <property type="project" value="InterPro"/>
</dbReference>
<gene>
    <name evidence="10" type="primary">LOC115198397</name>
</gene>
<dbReference type="GO" id="GO:0032543">
    <property type="term" value="P:mitochondrial translation"/>
    <property type="evidence" value="ECO:0007669"/>
    <property type="project" value="InterPro"/>
</dbReference>
<comment type="subcellular location">
    <subcellularLocation>
        <location evidence="1">Mitochondrion</location>
    </subcellularLocation>
</comment>
<dbReference type="InParanoid" id="A0A674AD45"/>
<dbReference type="AlphaFoldDB" id="A0A674AD45"/>
<reference evidence="10" key="1">
    <citation type="submission" date="2025-08" db="UniProtKB">
        <authorList>
            <consortium name="Ensembl"/>
        </authorList>
    </citation>
    <scope>IDENTIFICATION</scope>
</reference>
<name>A0A674AD45_SALTR</name>
<protein>
    <recommendedName>
        <fullName evidence="7">Large ribosomal subunit protein mL52</fullName>
    </recommendedName>
    <alternativeName>
        <fullName evidence="8">39S ribosomal protein L52, mitochondrial</fullName>
    </alternativeName>
</protein>
<keyword evidence="3" id="KW-0809">Transit peptide</keyword>
<dbReference type="Proteomes" id="UP000472277">
    <property type="component" value="Chromosome 8"/>
</dbReference>
<keyword evidence="9" id="KW-0812">Transmembrane</keyword>
<proteinExistence type="inferred from homology"/>
<dbReference type="Pfam" id="PF18699">
    <property type="entry name" value="MRPL52"/>
    <property type="match status" value="2"/>
</dbReference>
<dbReference type="GeneTree" id="ENSGT00390000005763"/>
<evidence type="ECO:0000256" key="9">
    <source>
        <dbReference type="SAM" id="Phobius"/>
    </source>
</evidence>
<keyword evidence="11" id="KW-1185">Reference proteome</keyword>
<keyword evidence="9" id="KW-0472">Membrane</keyword>
<evidence type="ECO:0000313" key="11">
    <source>
        <dbReference type="Proteomes" id="UP000472277"/>
    </source>
</evidence>
<evidence type="ECO:0000256" key="7">
    <source>
        <dbReference type="ARBA" id="ARBA00035181"/>
    </source>
</evidence>
<evidence type="ECO:0000256" key="4">
    <source>
        <dbReference type="ARBA" id="ARBA00022980"/>
    </source>
</evidence>
<keyword evidence="9" id="KW-1133">Transmembrane helix</keyword>
<reference evidence="10" key="2">
    <citation type="submission" date="2025-09" db="UniProtKB">
        <authorList>
            <consortium name="Ensembl"/>
        </authorList>
    </citation>
    <scope>IDENTIFICATION</scope>
</reference>
<keyword evidence="6" id="KW-0687">Ribonucleoprotein</keyword>
<evidence type="ECO:0000256" key="2">
    <source>
        <dbReference type="ARBA" id="ARBA00007232"/>
    </source>
</evidence>
<evidence type="ECO:0000256" key="5">
    <source>
        <dbReference type="ARBA" id="ARBA00023128"/>
    </source>
</evidence>
<dbReference type="Ensembl" id="ENSSTUT00000059955.1">
    <property type="protein sequence ID" value="ENSSTUP00000057183.1"/>
    <property type="gene ID" value="ENSSTUG00000024422.1"/>
</dbReference>
<evidence type="ECO:0000256" key="8">
    <source>
        <dbReference type="ARBA" id="ARBA00035425"/>
    </source>
</evidence>
<feature type="transmembrane region" description="Helical" evidence="9">
    <location>
        <begin position="82"/>
        <end position="104"/>
    </location>
</feature>
<dbReference type="PANTHER" id="PTHR34090:SF1">
    <property type="entry name" value="LARGE RIBOSOMAL SUBUNIT PROTEIN ML52"/>
    <property type="match status" value="1"/>
</dbReference>
<sequence>MAAPFRTLCCTALRHSSRCFTTTCGAQAGIKWRTENGLARSGTEYGPLTDFPDWSFAGKFTIGAFILMYCRNIMYGRSMELVDAVCVVCVFCLYTLCSCGFWGYDLCVCFLHTDGRSAPPLKGQLRRKQERETLARRIVSLSSEVDKGMEVWREKREEAKRMAERNKSLLLKPKGNLLLKKNK</sequence>
<dbReference type="GO" id="GO:0005762">
    <property type="term" value="C:mitochondrial large ribosomal subunit"/>
    <property type="evidence" value="ECO:0007669"/>
    <property type="project" value="InterPro"/>
</dbReference>
<accession>A0A674AD45</accession>
<evidence type="ECO:0000256" key="6">
    <source>
        <dbReference type="ARBA" id="ARBA00023274"/>
    </source>
</evidence>
<dbReference type="OMA" id="HFSTTCG"/>
<evidence type="ECO:0000256" key="3">
    <source>
        <dbReference type="ARBA" id="ARBA00022946"/>
    </source>
</evidence>